<dbReference type="PANTHER" id="PTHR46233">
    <property type="entry name" value="HYDROXYACYLGLUTATHIONE HYDROLASE GLOC"/>
    <property type="match status" value="1"/>
</dbReference>
<dbReference type="EMBL" id="SMCR01000003">
    <property type="protein sequence ID" value="TCV98162.1"/>
    <property type="molecule type" value="Genomic_DNA"/>
</dbReference>
<dbReference type="Proteomes" id="UP000295719">
    <property type="component" value="Unassembled WGS sequence"/>
</dbReference>
<keyword evidence="2" id="KW-0479">Metal-binding</keyword>
<dbReference type="InterPro" id="IPR051453">
    <property type="entry name" value="MBL_Glyoxalase_II"/>
</dbReference>
<dbReference type="CDD" id="cd07737">
    <property type="entry name" value="YcbL-like_MBL-fold"/>
    <property type="match status" value="1"/>
</dbReference>
<dbReference type="PANTHER" id="PTHR46233:SF3">
    <property type="entry name" value="HYDROXYACYLGLUTATHIONE HYDROLASE GLOC"/>
    <property type="match status" value="1"/>
</dbReference>
<evidence type="ECO:0000259" key="6">
    <source>
        <dbReference type="SMART" id="SM00849"/>
    </source>
</evidence>
<evidence type="ECO:0000313" key="7">
    <source>
        <dbReference type="EMBL" id="TCV98162.1"/>
    </source>
</evidence>
<dbReference type="InterPro" id="IPR001279">
    <property type="entry name" value="Metallo-B-lactamas"/>
</dbReference>
<dbReference type="Pfam" id="PF00753">
    <property type="entry name" value="Lactamase_B"/>
    <property type="match status" value="1"/>
</dbReference>
<protein>
    <submittedName>
        <fullName evidence="7">Glyoxylase-like metal-dependent hydrolase (Beta-lactamase superfamily II)</fullName>
    </submittedName>
</protein>
<evidence type="ECO:0000256" key="3">
    <source>
        <dbReference type="ARBA" id="ARBA00022801"/>
    </source>
</evidence>
<feature type="region of interest" description="Disordered" evidence="5">
    <location>
        <begin position="195"/>
        <end position="217"/>
    </location>
</feature>
<dbReference type="InterPro" id="IPR036866">
    <property type="entry name" value="RibonucZ/Hydroxyglut_hydro"/>
</dbReference>
<organism evidence="7 8">
    <name type="scientific">Biostraticola tofi</name>
    <dbReference type="NCBI Taxonomy" id="466109"/>
    <lineage>
        <taxon>Bacteria</taxon>
        <taxon>Pseudomonadati</taxon>
        <taxon>Pseudomonadota</taxon>
        <taxon>Gammaproteobacteria</taxon>
        <taxon>Enterobacterales</taxon>
        <taxon>Bruguierivoracaceae</taxon>
        <taxon>Biostraticola</taxon>
    </lineage>
</organism>
<feature type="compositionally biased region" description="Polar residues" evidence="5">
    <location>
        <begin position="208"/>
        <end position="217"/>
    </location>
</feature>
<dbReference type="Gene3D" id="3.60.15.10">
    <property type="entry name" value="Ribonuclease Z/Hydroxyacylglutathione hydrolase-like"/>
    <property type="match status" value="1"/>
</dbReference>
<dbReference type="AlphaFoldDB" id="A0A4R3Z011"/>
<dbReference type="RefSeq" id="WP_131864917.1">
    <property type="nucleotide sequence ID" value="NZ_SMCR01000003.1"/>
</dbReference>
<evidence type="ECO:0000256" key="4">
    <source>
        <dbReference type="ARBA" id="ARBA00022833"/>
    </source>
</evidence>
<dbReference type="GO" id="GO:0016787">
    <property type="term" value="F:hydrolase activity"/>
    <property type="evidence" value="ECO:0007669"/>
    <property type="project" value="UniProtKB-KW"/>
</dbReference>
<proteinExistence type="predicted"/>
<keyword evidence="8" id="KW-1185">Reference proteome</keyword>
<comment type="cofactor">
    <cofactor evidence="1">
        <name>Zn(2+)</name>
        <dbReference type="ChEBI" id="CHEBI:29105"/>
    </cofactor>
</comment>
<dbReference type="SMART" id="SM00849">
    <property type="entry name" value="Lactamase_B"/>
    <property type="match status" value="1"/>
</dbReference>
<dbReference type="OrthoDB" id="9802991at2"/>
<evidence type="ECO:0000256" key="1">
    <source>
        <dbReference type="ARBA" id="ARBA00001947"/>
    </source>
</evidence>
<evidence type="ECO:0000256" key="2">
    <source>
        <dbReference type="ARBA" id="ARBA00022723"/>
    </source>
</evidence>
<comment type="caution">
    <text evidence="7">The sequence shown here is derived from an EMBL/GenBank/DDBJ whole genome shotgun (WGS) entry which is preliminary data.</text>
</comment>
<keyword evidence="3 7" id="KW-0378">Hydrolase</keyword>
<name>A0A4R3Z011_9GAMM</name>
<sequence>MKVDIIPVTAFSQNCSLIWCDKTGAAALVDPGGDAEKIKRAVAANGADAKIDKILLTHGHLDHVGAAAELAAHYDVAIIGPHHDDDFLLTGLPDQSRMFGLAECPPLTPDRWLQEGDEVTLGEQRFSVLHCPGHSPGHVVFYNRAADFILMGDVLFRGGVGRTDLPGGNSRQLIESIKTKLLPLGDEIAFLPGHGPMSTLGDERRTNPFLQDQQPIW</sequence>
<dbReference type="SUPFAM" id="SSF56281">
    <property type="entry name" value="Metallo-hydrolase/oxidoreductase"/>
    <property type="match status" value="1"/>
</dbReference>
<keyword evidence="4" id="KW-0862">Zinc</keyword>
<feature type="domain" description="Metallo-beta-lactamase" evidence="6">
    <location>
        <begin position="12"/>
        <end position="194"/>
    </location>
</feature>
<gene>
    <name evidence="7" type="ORF">EDC52_103248</name>
</gene>
<dbReference type="GO" id="GO:0046872">
    <property type="term" value="F:metal ion binding"/>
    <property type="evidence" value="ECO:0007669"/>
    <property type="project" value="UniProtKB-KW"/>
</dbReference>
<reference evidence="7 8" key="1">
    <citation type="submission" date="2019-03" db="EMBL/GenBank/DDBJ databases">
        <title>Genomic Encyclopedia of Type Strains, Phase IV (KMG-IV): sequencing the most valuable type-strain genomes for metagenomic binning, comparative biology and taxonomic classification.</title>
        <authorList>
            <person name="Goeker M."/>
        </authorList>
    </citation>
    <scope>NUCLEOTIDE SEQUENCE [LARGE SCALE GENOMIC DNA]</scope>
    <source>
        <strain evidence="7 8">DSM 19580</strain>
    </source>
</reference>
<evidence type="ECO:0000256" key="5">
    <source>
        <dbReference type="SAM" id="MobiDB-lite"/>
    </source>
</evidence>
<accession>A0A4R3Z011</accession>
<evidence type="ECO:0000313" key="8">
    <source>
        <dbReference type="Proteomes" id="UP000295719"/>
    </source>
</evidence>